<keyword evidence="2" id="KW-1185">Reference proteome</keyword>
<protein>
    <submittedName>
        <fullName evidence="1">Uncharacterized protein</fullName>
    </submittedName>
</protein>
<proteinExistence type="predicted"/>
<evidence type="ECO:0000313" key="2">
    <source>
        <dbReference type="Proteomes" id="UP000198775"/>
    </source>
</evidence>
<gene>
    <name evidence="1" type="ORF">SAMN05216388_102537</name>
</gene>
<dbReference type="OrthoDB" id="350215at2157"/>
<organism evidence="1 2">
    <name type="scientific">Halorientalis persicus</name>
    <dbReference type="NCBI Taxonomy" id="1367881"/>
    <lineage>
        <taxon>Archaea</taxon>
        <taxon>Methanobacteriati</taxon>
        <taxon>Methanobacteriota</taxon>
        <taxon>Stenosarchaea group</taxon>
        <taxon>Halobacteria</taxon>
        <taxon>Halobacteriales</taxon>
        <taxon>Haloarculaceae</taxon>
        <taxon>Halorientalis</taxon>
    </lineage>
</organism>
<evidence type="ECO:0000313" key="1">
    <source>
        <dbReference type="EMBL" id="SEO97608.1"/>
    </source>
</evidence>
<dbReference type="AlphaFoldDB" id="A0A1H8U4N4"/>
<accession>A0A1H8U4N4</accession>
<dbReference type="EMBL" id="FOCX01000025">
    <property type="protein sequence ID" value="SEO97608.1"/>
    <property type="molecule type" value="Genomic_DNA"/>
</dbReference>
<dbReference type="RefSeq" id="WP_092663268.1">
    <property type="nucleotide sequence ID" value="NZ_FOCX01000025.1"/>
</dbReference>
<dbReference type="Proteomes" id="UP000198775">
    <property type="component" value="Unassembled WGS sequence"/>
</dbReference>
<name>A0A1H8U4N4_9EURY</name>
<sequence>MDIPDTDLSIPFVEKGDVVRLKRPYWPDASSLHPSVNKALSRLLINHSDIDTGDAEKPEKVSPALCRQDEHAHEILNWTHGTVVEILDRYTGGELDWKAVDQFQTASRTGDKASRPVRNVALQLHNPSTGLVYYDNGAGHRGIPSYVDFHTAQLSLIQKHNRSYEQRTTDIANLHRSLGINEAEHHDPHFDAE</sequence>
<reference evidence="2" key="1">
    <citation type="submission" date="2016-10" db="EMBL/GenBank/DDBJ databases">
        <authorList>
            <person name="Varghese N."/>
            <person name="Submissions S."/>
        </authorList>
    </citation>
    <scope>NUCLEOTIDE SEQUENCE [LARGE SCALE GENOMIC DNA]</scope>
    <source>
        <strain evidence="2">IBRC-M 10043</strain>
    </source>
</reference>